<organism evidence="3 4">
    <name type="scientific">Ficus carica</name>
    <name type="common">Common fig</name>
    <dbReference type="NCBI Taxonomy" id="3494"/>
    <lineage>
        <taxon>Eukaryota</taxon>
        <taxon>Viridiplantae</taxon>
        <taxon>Streptophyta</taxon>
        <taxon>Embryophyta</taxon>
        <taxon>Tracheophyta</taxon>
        <taxon>Spermatophyta</taxon>
        <taxon>Magnoliopsida</taxon>
        <taxon>eudicotyledons</taxon>
        <taxon>Gunneridae</taxon>
        <taxon>Pentapetalae</taxon>
        <taxon>rosids</taxon>
        <taxon>fabids</taxon>
        <taxon>Rosales</taxon>
        <taxon>Moraceae</taxon>
        <taxon>Ficeae</taxon>
        <taxon>Ficus</taxon>
    </lineage>
</organism>
<proteinExistence type="inferred from homology"/>
<dbReference type="InterPro" id="IPR038595">
    <property type="entry name" value="LOR_sf"/>
</dbReference>
<comment type="caution">
    <text evidence="3">The sequence shown here is derived from an EMBL/GenBank/DDBJ whole genome shotgun (WGS) entry which is preliminary data.</text>
</comment>
<accession>A0AA88DHJ5</accession>
<name>A0AA88DHJ5_FICCA</name>
<dbReference type="Proteomes" id="UP001187192">
    <property type="component" value="Unassembled WGS sequence"/>
</dbReference>
<feature type="region of interest" description="Disordered" evidence="2">
    <location>
        <begin position="301"/>
        <end position="321"/>
    </location>
</feature>
<dbReference type="AlphaFoldDB" id="A0AA88DHJ5"/>
<dbReference type="InterPro" id="IPR025659">
    <property type="entry name" value="Tubby-like_C"/>
</dbReference>
<protein>
    <submittedName>
        <fullName evidence="3">Uncharacterized protein</fullName>
    </submittedName>
</protein>
<keyword evidence="4" id="KW-1185">Reference proteome</keyword>
<dbReference type="PANTHER" id="PTHR31087">
    <property type="match status" value="1"/>
</dbReference>
<sequence>MAFSAQPSAPLMAEHQQAVPRGIIGPQYCVPDHSIDLAIVRKVLTMTGGNFAVTDVNGNLMFKVKGVLSFRGRRVLLDAAGNPIVTLCQKMMSMHERWQVFRGESTKPRDLLFSAKRSSLFQWKTKLDVFLANNTEEEVCDFKVKGSWSERSCVIYAGESSTIVAQEGTSPSSKAYHIWNTKQLWSKRLPKYELQWEILLTKLEAFSYYQTHHQPINTPPSVLQNRSTNLSYPSNSFILLETIPFTFSFTIHGQERRSFPALVTPLMEEHLKHESITTTVTRIAFPSSFLTHTKSPEEEILSNTPATTPRTYRIDPKSHTSHKPKLLFTRQHFSTKTINAPLPHYVLISSSPLLRSLNPHGVGIATGVALRTFFFWVIQVWLVLAGTNIVACKQSTPDTLIGCSGVQPPNIAHIPPTTPSVSLQIFPIALILC</sequence>
<comment type="similarity">
    <text evidence="1">Belongs to the LOR family.</text>
</comment>
<dbReference type="SUPFAM" id="SSF54518">
    <property type="entry name" value="Tubby C-terminal domain-like"/>
    <property type="match status" value="1"/>
</dbReference>
<evidence type="ECO:0000313" key="4">
    <source>
        <dbReference type="Proteomes" id="UP001187192"/>
    </source>
</evidence>
<evidence type="ECO:0000313" key="3">
    <source>
        <dbReference type="EMBL" id="GMN40494.1"/>
    </source>
</evidence>
<dbReference type="Pfam" id="PF04525">
    <property type="entry name" value="LOR"/>
    <property type="match status" value="1"/>
</dbReference>
<evidence type="ECO:0000256" key="1">
    <source>
        <dbReference type="ARBA" id="ARBA00005437"/>
    </source>
</evidence>
<dbReference type="Gene3D" id="2.40.160.200">
    <property type="entry name" value="LURP1-related"/>
    <property type="match status" value="1"/>
</dbReference>
<evidence type="ECO:0000256" key="2">
    <source>
        <dbReference type="SAM" id="MobiDB-lite"/>
    </source>
</evidence>
<dbReference type="InterPro" id="IPR007612">
    <property type="entry name" value="LOR"/>
</dbReference>
<dbReference type="PANTHER" id="PTHR31087:SF58">
    <property type="entry name" value="OS07G0230700 PROTEIN"/>
    <property type="match status" value="1"/>
</dbReference>
<feature type="compositionally biased region" description="Polar residues" evidence="2">
    <location>
        <begin position="301"/>
        <end position="310"/>
    </location>
</feature>
<gene>
    <name evidence="3" type="ORF">TIFTF001_009715</name>
</gene>
<reference evidence="3" key="1">
    <citation type="submission" date="2023-07" db="EMBL/GenBank/DDBJ databases">
        <title>draft genome sequence of fig (Ficus carica).</title>
        <authorList>
            <person name="Takahashi T."/>
            <person name="Nishimura K."/>
        </authorList>
    </citation>
    <scope>NUCLEOTIDE SEQUENCE</scope>
</reference>
<dbReference type="EMBL" id="BTGU01000011">
    <property type="protein sequence ID" value="GMN40494.1"/>
    <property type="molecule type" value="Genomic_DNA"/>
</dbReference>